<feature type="domain" description="C-type lectin" evidence="2">
    <location>
        <begin position="39"/>
        <end position="153"/>
    </location>
</feature>
<dbReference type="CDD" id="cd00037">
    <property type="entry name" value="CLECT"/>
    <property type="match status" value="1"/>
</dbReference>
<reference evidence="3" key="1">
    <citation type="submission" date="2025-08" db="UniProtKB">
        <authorList>
            <consortium name="Ensembl"/>
        </authorList>
    </citation>
    <scope>IDENTIFICATION</scope>
</reference>
<dbReference type="SUPFAM" id="SSF56436">
    <property type="entry name" value="C-type lectin-like"/>
    <property type="match status" value="1"/>
</dbReference>
<dbReference type="SMART" id="SM00034">
    <property type="entry name" value="CLECT"/>
    <property type="match status" value="1"/>
</dbReference>
<dbReference type="InterPro" id="IPR001304">
    <property type="entry name" value="C-type_lectin-like"/>
</dbReference>
<dbReference type="InterPro" id="IPR050111">
    <property type="entry name" value="C-type_lectin/snaclec_domain"/>
</dbReference>
<evidence type="ECO:0000313" key="3">
    <source>
        <dbReference type="Ensembl" id="ENSCLMP00005003561.1"/>
    </source>
</evidence>
<dbReference type="Gene3D" id="3.10.100.10">
    <property type="entry name" value="Mannose-Binding Protein A, subunit A"/>
    <property type="match status" value="1"/>
</dbReference>
<dbReference type="GeneTree" id="ENSGT01150000286973"/>
<dbReference type="AlphaFoldDB" id="A0A8C2WGV9"/>
<proteinExistence type="predicted"/>
<evidence type="ECO:0000259" key="2">
    <source>
        <dbReference type="PROSITE" id="PS50041"/>
    </source>
</evidence>
<keyword evidence="4" id="KW-1185">Reference proteome</keyword>
<protein>
    <recommendedName>
        <fullName evidence="2">C-type lectin domain-containing protein</fullName>
    </recommendedName>
</protein>
<dbReference type="PROSITE" id="PS00615">
    <property type="entry name" value="C_TYPE_LECTIN_1"/>
    <property type="match status" value="1"/>
</dbReference>
<reference evidence="3" key="2">
    <citation type="submission" date="2025-09" db="UniProtKB">
        <authorList>
            <consortium name="Ensembl"/>
        </authorList>
    </citation>
    <scope>IDENTIFICATION</scope>
</reference>
<keyword evidence="1" id="KW-1015">Disulfide bond</keyword>
<dbReference type="Ensembl" id="ENSCLMT00005003891.1">
    <property type="protein sequence ID" value="ENSCLMP00005003561.1"/>
    <property type="gene ID" value="ENSCLMG00005002030.1"/>
</dbReference>
<dbReference type="InterPro" id="IPR018378">
    <property type="entry name" value="C-type_lectin_CS"/>
</dbReference>
<organism evidence="3 4">
    <name type="scientific">Cyclopterus lumpus</name>
    <name type="common">Lumpsucker</name>
    <dbReference type="NCBI Taxonomy" id="8103"/>
    <lineage>
        <taxon>Eukaryota</taxon>
        <taxon>Metazoa</taxon>
        <taxon>Chordata</taxon>
        <taxon>Craniata</taxon>
        <taxon>Vertebrata</taxon>
        <taxon>Euteleostomi</taxon>
        <taxon>Actinopterygii</taxon>
        <taxon>Neopterygii</taxon>
        <taxon>Teleostei</taxon>
        <taxon>Neoteleostei</taxon>
        <taxon>Acanthomorphata</taxon>
        <taxon>Eupercaria</taxon>
        <taxon>Perciformes</taxon>
        <taxon>Cottioidei</taxon>
        <taxon>Cottales</taxon>
        <taxon>Cyclopteridae</taxon>
        <taxon>Cyclopterus</taxon>
    </lineage>
</organism>
<dbReference type="Proteomes" id="UP000694565">
    <property type="component" value="Unplaced"/>
</dbReference>
<dbReference type="InterPro" id="IPR016186">
    <property type="entry name" value="C-type_lectin-like/link_sf"/>
</dbReference>
<evidence type="ECO:0000256" key="1">
    <source>
        <dbReference type="ARBA" id="ARBA00023157"/>
    </source>
</evidence>
<dbReference type="Pfam" id="PF00059">
    <property type="entry name" value="Lectin_C"/>
    <property type="match status" value="1"/>
</dbReference>
<dbReference type="InterPro" id="IPR016187">
    <property type="entry name" value="CTDL_fold"/>
</dbReference>
<sequence length="164" mass="18705">QFSLFSIAQYHKLQICLRGLYNLYTHDIPCDLANGWIQYHSNCYKLKADTRRNWVGARSDCVQEGGDLVSIASAGEEHPTGISLWMGGHDSVTEGGWEWSNGSPFRYIQQTTEYLFFTGNPDNFNGEDCLSILINNGYWNDDTCQQKRGYICKRKGEICCFNCC</sequence>
<dbReference type="PANTHER" id="PTHR22803">
    <property type="entry name" value="MANNOSE, PHOSPHOLIPASE, LECTIN RECEPTOR RELATED"/>
    <property type="match status" value="1"/>
</dbReference>
<accession>A0A8C2WGV9</accession>
<evidence type="ECO:0000313" key="4">
    <source>
        <dbReference type="Proteomes" id="UP000694565"/>
    </source>
</evidence>
<name>A0A8C2WGV9_CYCLU</name>
<dbReference type="PROSITE" id="PS50041">
    <property type="entry name" value="C_TYPE_LECTIN_2"/>
    <property type="match status" value="1"/>
</dbReference>